<feature type="domain" description="Bacterial bifunctional deaminase-reductase C-terminal" evidence="1">
    <location>
        <begin position="4"/>
        <end position="158"/>
    </location>
</feature>
<accession>A0A0G1U121</accession>
<dbReference type="Gene3D" id="3.40.430.10">
    <property type="entry name" value="Dihydrofolate Reductase, subunit A"/>
    <property type="match status" value="1"/>
</dbReference>
<dbReference type="InterPro" id="IPR050765">
    <property type="entry name" value="Riboflavin_Biosynth_HTPR"/>
</dbReference>
<dbReference type="EMBL" id="LCOY01000019">
    <property type="protein sequence ID" value="KKU87746.1"/>
    <property type="molecule type" value="Genomic_DNA"/>
</dbReference>
<name>A0A0G1U121_9BACT</name>
<evidence type="ECO:0000313" key="2">
    <source>
        <dbReference type="EMBL" id="KKU87746.1"/>
    </source>
</evidence>
<protein>
    <submittedName>
        <fullName evidence="2">Dihydrofolate reductase region</fullName>
    </submittedName>
</protein>
<comment type="caution">
    <text evidence="2">The sequence shown here is derived from an EMBL/GenBank/DDBJ whole genome shotgun (WGS) entry which is preliminary data.</text>
</comment>
<dbReference type="GO" id="GO:0008703">
    <property type="term" value="F:5-amino-6-(5-phosphoribosylamino)uracil reductase activity"/>
    <property type="evidence" value="ECO:0007669"/>
    <property type="project" value="InterPro"/>
</dbReference>
<evidence type="ECO:0000259" key="1">
    <source>
        <dbReference type="Pfam" id="PF01872"/>
    </source>
</evidence>
<dbReference type="PANTHER" id="PTHR38011">
    <property type="entry name" value="DIHYDROFOLATE REDUCTASE FAMILY PROTEIN (AFU_ORTHOLOGUE AFUA_8G06820)"/>
    <property type="match status" value="1"/>
</dbReference>
<dbReference type="GO" id="GO:0009231">
    <property type="term" value="P:riboflavin biosynthetic process"/>
    <property type="evidence" value="ECO:0007669"/>
    <property type="project" value="InterPro"/>
</dbReference>
<gene>
    <name evidence="2" type="ORF">UY16_C0019G0007</name>
</gene>
<dbReference type="InterPro" id="IPR024072">
    <property type="entry name" value="DHFR-like_dom_sf"/>
</dbReference>
<dbReference type="InterPro" id="IPR002734">
    <property type="entry name" value="RibDG_C"/>
</dbReference>
<organism evidence="2 3">
    <name type="scientific">Candidatus Gottesmanbacteria bacterium GW2011_GWA2_47_9</name>
    <dbReference type="NCBI Taxonomy" id="1618445"/>
    <lineage>
        <taxon>Bacteria</taxon>
        <taxon>Candidatus Gottesmaniibacteriota</taxon>
    </lineage>
</organism>
<dbReference type="PANTHER" id="PTHR38011:SF11">
    <property type="entry name" value="2,5-DIAMINO-6-RIBOSYLAMINO-4(3H)-PYRIMIDINONE 5'-PHOSPHATE REDUCTASE"/>
    <property type="match status" value="1"/>
</dbReference>
<dbReference type="SUPFAM" id="SSF53597">
    <property type="entry name" value="Dihydrofolate reductase-like"/>
    <property type="match status" value="1"/>
</dbReference>
<dbReference type="AlphaFoldDB" id="A0A0G1U121"/>
<dbReference type="Pfam" id="PF01872">
    <property type="entry name" value="RibD_C"/>
    <property type="match status" value="1"/>
</dbReference>
<proteinExistence type="predicted"/>
<evidence type="ECO:0000313" key="3">
    <source>
        <dbReference type="Proteomes" id="UP000034739"/>
    </source>
</evidence>
<dbReference type="Proteomes" id="UP000034739">
    <property type="component" value="Unassembled WGS sequence"/>
</dbReference>
<sequence length="169" mass="19159">MINVTLYMAISANGFIAKENDDVEWLSEQSWKSYQGMTRAIRCSVIGRKTYDLMPAEEFLDGCLYIVLTNQKGLKPKHASVVFVSTPQEAIKLAQEKNYSKILVAGGSTINHSFMEQKLIDEVYLDIEPTILGKGIPLFRPENFECKLELLGTKKLNANTIQLHYKVLR</sequence>
<reference evidence="2 3" key="1">
    <citation type="journal article" date="2015" name="Nature">
        <title>rRNA introns, odd ribosomes, and small enigmatic genomes across a large radiation of phyla.</title>
        <authorList>
            <person name="Brown C.T."/>
            <person name="Hug L.A."/>
            <person name="Thomas B.C."/>
            <person name="Sharon I."/>
            <person name="Castelle C.J."/>
            <person name="Singh A."/>
            <person name="Wilkins M.J."/>
            <person name="Williams K.H."/>
            <person name="Banfield J.F."/>
        </authorList>
    </citation>
    <scope>NUCLEOTIDE SEQUENCE [LARGE SCALE GENOMIC DNA]</scope>
</reference>